<dbReference type="GeneID" id="97182574"/>
<dbReference type="InterPro" id="IPR010333">
    <property type="entry name" value="VirJ"/>
</dbReference>
<feature type="domain" description="Bacterial virulence" evidence="1">
    <location>
        <begin position="47"/>
        <end position="227"/>
    </location>
</feature>
<dbReference type="RefSeq" id="WP_172462399.1">
    <property type="nucleotide sequence ID" value="NZ_CP069793.1"/>
</dbReference>
<protein>
    <submittedName>
        <fullName evidence="2">Type IV secretory pathway, VirJ component</fullName>
    </submittedName>
</protein>
<accession>A0A2X2KYB8</accession>
<dbReference type="Proteomes" id="UP000251241">
    <property type="component" value="Unassembled WGS sequence"/>
</dbReference>
<dbReference type="Pfam" id="PF06057">
    <property type="entry name" value="VirJ"/>
    <property type="match status" value="1"/>
</dbReference>
<proteinExistence type="predicted"/>
<evidence type="ECO:0000259" key="1">
    <source>
        <dbReference type="Pfam" id="PF06057"/>
    </source>
</evidence>
<organism evidence="2 3">
    <name type="scientific">Sphingobacterium multivorum</name>
    <dbReference type="NCBI Taxonomy" id="28454"/>
    <lineage>
        <taxon>Bacteria</taxon>
        <taxon>Pseudomonadati</taxon>
        <taxon>Bacteroidota</taxon>
        <taxon>Sphingobacteriia</taxon>
        <taxon>Sphingobacteriales</taxon>
        <taxon>Sphingobacteriaceae</taxon>
        <taxon>Sphingobacterium</taxon>
    </lineage>
</organism>
<dbReference type="InterPro" id="IPR029058">
    <property type="entry name" value="AB_hydrolase_fold"/>
</dbReference>
<dbReference type="SUPFAM" id="SSF53474">
    <property type="entry name" value="alpha/beta-Hydrolases"/>
    <property type="match status" value="1"/>
</dbReference>
<name>A0A2X2KYB8_SPHMU</name>
<gene>
    <name evidence="2" type="ORF">NCTC11343_02632</name>
</gene>
<dbReference type="Gene3D" id="3.40.50.1820">
    <property type="entry name" value="alpha/beta hydrolase"/>
    <property type="match status" value="1"/>
</dbReference>
<sequence length="232" mass="26971">MNTAHYKADRLLLLLFFWLSLALKPVHAEVLPSYVIPLKDANNKQKTMLVFITGDGGYNDFSKSLLAYFSLDGYPRLVIDAKKYFWKKKTPQEAGREFERYIDHFRKEWDCDQIYMIGHSFSAGVLPFVLNNFSDPLKKAIRHVTYLSPDQYASFEVTVSTMLNWKQKANGYEVLAEVLKLKQIPSTYVFCKEGEEDLVKMFRNAGLKVDVLAGPHNYNRDFKTIYNTVRLR</sequence>
<evidence type="ECO:0000313" key="2">
    <source>
        <dbReference type="EMBL" id="SPZ86959.1"/>
    </source>
</evidence>
<evidence type="ECO:0000313" key="3">
    <source>
        <dbReference type="Proteomes" id="UP000251241"/>
    </source>
</evidence>
<reference evidence="2 3" key="1">
    <citation type="submission" date="2018-06" db="EMBL/GenBank/DDBJ databases">
        <authorList>
            <consortium name="Pathogen Informatics"/>
            <person name="Doyle S."/>
        </authorList>
    </citation>
    <scope>NUCLEOTIDE SEQUENCE [LARGE SCALE GENOMIC DNA]</scope>
    <source>
        <strain evidence="2 3">NCTC11343</strain>
    </source>
</reference>
<dbReference type="EMBL" id="UAUU01000009">
    <property type="protein sequence ID" value="SPZ86959.1"/>
    <property type="molecule type" value="Genomic_DNA"/>
</dbReference>
<dbReference type="AlphaFoldDB" id="A0A2X2KYB8"/>